<feature type="region of interest" description="Disordered" evidence="8">
    <location>
        <begin position="987"/>
        <end position="1006"/>
    </location>
</feature>
<sequence length="1031" mass="111517">MHEPDGVARPEHGERHATIGTKELKGLAAALSEAVGGEVRFDAGSRGTYVTDGSNYRQVPLGVVVPRSVDDGARAVRVCARFGAPVLSRGGGTSLAGQTTNAAVVVDWTKYCDGLVSVDREARTCVVEPGIVLDDLNRRLGESGLRFGPEPATHSHCSLGGMIGNNSCGASAQAYGKTVDNVRRLEVLTQDGLRMWVGPTSRAERGRIAEEGGRRAEVYAGLERIVSTFLADIRKGFPDIPRRVSGYNLDSLLPENGFDVAKALVGSEGTLVTVLHAELDLVPVPACQSLLVLGYDDICRAADDVPALLRHCSPAQLEALDGRMAQLMREEHAHLDSLAALPTGDSWLLVQFVGDSRADVDEQAQALLRALGRDEKDETVAFSDEPEREQRMLSAREAGLGVTARPPDERETWEGWEDSAVPPERLGDYLRDLKRLFAEFDYDHPSLYGHFGQGCVHTRIPFGLRTAEGVAEFRGFLERAADLVVSYNGSLSGEHGDGQARGELLTRMFGERIVAAFGEVKALFDPENRMNPGKVVDPQPLDGHLRLGATWRPSHSATHFAFPDDGNSFNQAVLRCVGIGNCRGHEGGVMCPSYRATKEEEHSTRGRARLLFEMIGGHADSPITDGWRSTEVRDALDLCLSCKGCKSDCPTGVDMATYKAEFLAQHYAGRLRPRAHYSMGWLPVWARLARVAPPLVNAVLAAPGAARAGKWLAGVAGARQAPVFAEQSFVRWWRDRAGEAPDPADPRTVVLWPDTFTTSFHPAIAKAAVRVLEDAGFRVAVPTRAVCCGLTWISTGQLPTAKRVLRRTLDVLRPYIEAGTPVIGLEPSCTAVFRSDAPELLPHDEDVRRLSRQFRTFAEQLVHHAPGWRPPALNRQATVQTHCHQHAIMKDEADRELMRRAHLVPDVLDEGCCGLAGDFGFERGHHDVSMTIAEQGVLPAMRAAAPGSLLLADGFSCRTQIEQGHTGRGALHLAEAIALGLAGNLPSEHPERLADRPSGPSPAARGTVTAAAGALAFGAGLAGARFLRHRR</sequence>
<dbReference type="EMBL" id="CP022685">
    <property type="protein sequence ID" value="ATL32579.1"/>
    <property type="molecule type" value="Genomic_DNA"/>
</dbReference>
<dbReference type="GO" id="GO:0019154">
    <property type="term" value="F:glycolate dehydrogenase activity"/>
    <property type="evidence" value="ECO:0007669"/>
    <property type="project" value="UniProtKB-EC"/>
</dbReference>
<evidence type="ECO:0000256" key="4">
    <source>
        <dbReference type="ARBA" id="ARBA00022827"/>
    </source>
</evidence>
<comment type="cofactor">
    <cofactor evidence="1">
        <name>FAD</name>
        <dbReference type="ChEBI" id="CHEBI:57692"/>
    </cofactor>
</comment>
<dbReference type="Pfam" id="PF01565">
    <property type="entry name" value="FAD_binding_4"/>
    <property type="match status" value="1"/>
</dbReference>
<dbReference type="GO" id="GO:0046872">
    <property type="term" value="F:metal ion binding"/>
    <property type="evidence" value="ECO:0007669"/>
    <property type="project" value="UniProtKB-KW"/>
</dbReference>
<evidence type="ECO:0000256" key="2">
    <source>
        <dbReference type="ARBA" id="ARBA00022630"/>
    </source>
</evidence>
<dbReference type="GO" id="GO:1903457">
    <property type="term" value="P:lactate catabolic process"/>
    <property type="evidence" value="ECO:0007669"/>
    <property type="project" value="TreeGrafter"/>
</dbReference>
<dbReference type="RefSeq" id="WP_098246507.1">
    <property type="nucleotide sequence ID" value="NZ_CP022685.1"/>
</dbReference>
<dbReference type="SUPFAM" id="SSF56176">
    <property type="entry name" value="FAD-binding/transporter-associated domain-like"/>
    <property type="match status" value="1"/>
</dbReference>
<dbReference type="EC" id="1.1.99.14" evidence="10"/>
<dbReference type="Gene3D" id="3.30.70.2740">
    <property type="match status" value="1"/>
</dbReference>
<evidence type="ECO:0000256" key="1">
    <source>
        <dbReference type="ARBA" id="ARBA00001974"/>
    </source>
</evidence>
<dbReference type="InterPro" id="IPR016169">
    <property type="entry name" value="FAD-bd_PCMH_sub2"/>
</dbReference>
<dbReference type="PROSITE" id="PS00198">
    <property type="entry name" value="4FE4S_FER_1"/>
    <property type="match status" value="1"/>
</dbReference>
<dbReference type="InterPro" id="IPR006094">
    <property type="entry name" value="Oxid_FAD_bind_N"/>
</dbReference>
<dbReference type="Gene3D" id="3.30.465.10">
    <property type="match status" value="1"/>
</dbReference>
<dbReference type="Pfam" id="PF02754">
    <property type="entry name" value="CCG"/>
    <property type="match status" value="1"/>
</dbReference>
<dbReference type="SUPFAM" id="SSF55103">
    <property type="entry name" value="FAD-linked oxidases, C-terminal domain"/>
    <property type="match status" value="1"/>
</dbReference>
<evidence type="ECO:0000256" key="7">
    <source>
        <dbReference type="ARBA" id="ARBA00023014"/>
    </source>
</evidence>
<evidence type="ECO:0000313" key="11">
    <source>
        <dbReference type="Proteomes" id="UP000221011"/>
    </source>
</evidence>
<dbReference type="GO" id="GO:0051536">
    <property type="term" value="F:iron-sulfur cluster binding"/>
    <property type="evidence" value="ECO:0007669"/>
    <property type="project" value="UniProtKB-KW"/>
</dbReference>
<dbReference type="InterPro" id="IPR016166">
    <property type="entry name" value="FAD-bd_PCMH"/>
</dbReference>
<gene>
    <name evidence="10" type="ORF">KY5_7561c</name>
</gene>
<dbReference type="InterPro" id="IPR016164">
    <property type="entry name" value="FAD-linked_Oxase-like_C"/>
</dbReference>
<keyword evidence="6" id="KW-0408">Iron</keyword>
<dbReference type="PROSITE" id="PS51387">
    <property type="entry name" value="FAD_PCMH"/>
    <property type="match status" value="1"/>
</dbReference>
<keyword evidence="5 10" id="KW-0560">Oxidoreductase</keyword>
<dbReference type="Pfam" id="PF13183">
    <property type="entry name" value="Fer4_8"/>
    <property type="match status" value="1"/>
</dbReference>
<keyword evidence="2" id="KW-0285">Flavoprotein</keyword>
<evidence type="ECO:0000256" key="8">
    <source>
        <dbReference type="SAM" id="MobiDB-lite"/>
    </source>
</evidence>
<dbReference type="InterPro" id="IPR004113">
    <property type="entry name" value="FAD-bd_oxidored_4_C"/>
</dbReference>
<dbReference type="Gene3D" id="1.10.45.10">
    <property type="entry name" value="Vanillyl-alcohol Oxidase, Chain A, domain 4"/>
    <property type="match status" value="1"/>
</dbReference>
<dbReference type="GO" id="GO:0004458">
    <property type="term" value="F:D-lactate dehydrogenase (cytochrome) activity"/>
    <property type="evidence" value="ECO:0007669"/>
    <property type="project" value="TreeGrafter"/>
</dbReference>
<proteinExistence type="predicted"/>
<dbReference type="SUPFAM" id="SSF46548">
    <property type="entry name" value="alpha-helical ferredoxin"/>
    <property type="match status" value="1"/>
</dbReference>
<dbReference type="InterPro" id="IPR017900">
    <property type="entry name" value="4Fe4S_Fe_S_CS"/>
</dbReference>
<evidence type="ECO:0000256" key="3">
    <source>
        <dbReference type="ARBA" id="ARBA00022723"/>
    </source>
</evidence>
<evidence type="ECO:0000256" key="5">
    <source>
        <dbReference type="ARBA" id="ARBA00023002"/>
    </source>
</evidence>
<dbReference type="InterPro" id="IPR004017">
    <property type="entry name" value="Cys_rich_dom"/>
</dbReference>
<protein>
    <submittedName>
        <fullName evidence="10">Glycolate dehydrogenase, subunit GlcD</fullName>
        <ecNumber evidence="10">1.1.99.14</ecNumber>
    </submittedName>
</protein>
<dbReference type="Pfam" id="PF02913">
    <property type="entry name" value="FAD-oxidase_C"/>
    <property type="match status" value="1"/>
</dbReference>
<name>A0A291QLK0_9ACTN</name>
<dbReference type="InterPro" id="IPR017896">
    <property type="entry name" value="4Fe4S_Fe-S-bd"/>
</dbReference>
<dbReference type="Proteomes" id="UP000221011">
    <property type="component" value="Chromosome"/>
</dbReference>
<dbReference type="KEGG" id="sfk:KY5_7561c"/>
<evidence type="ECO:0000256" key="6">
    <source>
        <dbReference type="ARBA" id="ARBA00023004"/>
    </source>
</evidence>
<dbReference type="InterPro" id="IPR016167">
    <property type="entry name" value="FAD-bd_PCMH_sub1"/>
</dbReference>
<reference evidence="10 11" key="1">
    <citation type="submission" date="2017-08" db="EMBL/GenBank/DDBJ databases">
        <title>Complete Genome Sequence of Streptomyces formicae KY5, the formicamycin producer.</title>
        <authorList>
            <person name="Holmes N.A."/>
            <person name="Devine R."/>
            <person name="Qin Z."/>
            <person name="Seipke R.F."/>
            <person name="Wilkinson B."/>
            <person name="Hutchings M.I."/>
        </authorList>
    </citation>
    <scope>NUCLEOTIDE SEQUENCE [LARGE SCALE GENOMIC DNA]</scope>
    <source>
        <strain evidence="10 11">KY5</strain>
    </source>
</reference>
<keyword evidence="11" id="KW-1185">Reference proteome</keyword>
<dbReference type="GO" id="GO:0008720">
    <property type="term" value="F:D-lactate dehydrogenase (NAD+) activity"/>
    <property type="evidence" value="ECO:0007669"/>
    <property type="project" value="TreeGrafter"/>
</dbReference>
<keyword evidence="7" id="KW-0411">Iron-sulfur</keyword>
<feature type="domain" description="FAD-binding PCMH-type" evidence="9">
    <location>
        <begin position="56"/>
        <end position="284"/>
    </location>
</feature>
<keyword evidence="4" id="KW-0274">FAD</keyword>
<evidence type="ECO:0000259" key="9">
    <source>
        <dbReference type="PROSITE" id="PS51387"/>
    </source>
</evidence>
<dbReference type="AlphaFoldDB" id="A0A291QLK0"/>
<dbReference type="GO" id="GO:0071949">
    <property type="term" value="F:FAD binding"/>
    <property type="evidence" value="ECO:0007669"/>
    <property type="project" value="InterPro"/>
</dbReference>
<accession>A0A291QLK0</accession>
<organism evidence="10 11">
    <name type="scientific">Streptomyces formicae</name>
    <dbReference type="NCBI Taxonomy" id="1616117"/>
    <lineage>
        <taxon>Bacteria</taxon>
        <taxon>Bacillati</taxon>
        <taxon>Actinomycetota</taxon>
        <taxon>Actinomycetes</taxon>
        <taxon>Kitasatosporales</taxon>
        <taxon>Streptomycetaceae</taxon>
        <taxon>Streptomyces</taxon>
    </lineage>
</organism>
<dbReference type="InterPro" id="IPR016171">
    <property type="entry name" value="Vanillyl_alc_oxidase_C-sub2"/>
</dbReference>
<dbReference type="InterPro" id="IPR036318">
    <property type="entry name" value="FAD-bd_PCMH-like_sf"/>
</dbReference>
<keyword evidence="3" id="KW-0479">Metal-binding</keyword>
<dbReference type="PANTHER" id="PTHR11748:SF119">
    <property type="entry name" value="D-2-HYDROXYGLUTARATE DEHYDROGENASE"/>
    <property type="match status" value="1"/>
</dbReference>
<dbReference type="PANTHER" id="PTHR11748">
    <property type="entry name" value="D-LACTATE DEHYDROGENASE"/>
    <property type="match status" value="1"/>
</dbReference>
<dbReference type="Gene3D" id="3.30.43.10">
    <property type="entry name" value="Uridine Diphospho-n-acetylenolpyruvylglucosamine Reductase, domain 2"/>
    <property type="match status" value="1"/>
</dbReference>
<evidence type="ECO:0000313" key="10">
    <source>
        <dbReference type="EMBL" id="ATL32579.1"/>
    </source>
</evidence>